<dbReference type="RefSeq" id="WP_160028707.1">
    <property type="nucleotide sequence ID" value="NZ_CP041764.1"/>
</dbReference>
<sequence length="287" mass="33343">MQFYFHEVGIKGAESAFPRTVYKKIKTEIISNFTSNPESTQKILNKEFSDGFCNAWGVPKGAASIIKKIKIGDIVLLVRTRAKEGDIPILCKIKFILNESSPELSKSLWGDERFPLIFLFESEVISYTWKELVNDLGYSHKFRPNGSIYRVVEERLNVHDGADGYLRKIRKSMYGNNLKNEYSFTEGLRQRKETSFFSRNPRLVSIAKEIHGYRCHVCNFDFEEYYGDIGKEFIECHHLNPLSERNSEEIIQTHLKDVITICSNCHKMIHKRSPPFSIEELKCKIKK</sequence>
<evidence type="ECO:0000313" key="2">
    <source>
        <dbReference type="Proteomes" id="UP000430368"/>
    </source>
</evidence>
<protein>
    <submittedName>
        <fullName evidence="1">Restriction endonuclease</fullName>
    </submittedName>
</protein>
<organism evidence="1 2">
    <name type="scientific">Serratia rhizosphaerae</name>
    <dbReference type="NCBI Taxonomy" id="2597702"/>
    <lineage>
        <taxon>Bacteria</taxon>
        <taxon>Pseudomonadati</taxon>
        <taxon>Pseudomonadota</taxon>
        <taxon>Gammaproteobacteria</taxon>
        <taxon>Enterobacterales</taxon>
        <taxon>Yersiniaceae</taxon>
        <taxon>Serratia</taxon>
    </lineage>
</organism>
<accession>A0ABX6GKK7</accession>
<gene>
    <name evidence="1" type="ORF">FO014_07540</name>
</gene>
<keyword evidence="1" id="KW-0255">Endonuclease</keyword>
<reference evidence="1 2" key="1">
    <citation type="submission" date="2019-07" db="EMBL/GenBank/DDBJ databases">
        <title>Serratia dokdonensis sp. nov., an elicitor of systemic resistance in Nicotiana Tabacum.</title>
        <authorList>
            <person name="Son J.-S."/>
            <person name="Hwang Y.-J."/>
            <person name="Lee S.-Y."/>
            <person name="Ghim S.-Y."/>
        </authorList>
    </citation>
    <scope>NUCLEOTIDE SEQUENCE [LARGE SCALE GENOMIC DNA]</scope>
    <source>
        <strain evidence="1 2">KUDC3025</strain>
    </source>
</reference>
<dbReference type="Gene3D" id="1.10.30.50">
    <property type="match status" value="1"/>
</dbReference>
<dbReference type="EMBL" id="CP041764">
    <property type="protein sequence ID" value="QHA86816.1"/>
    <property type="molecule type" value="Genomic_DNA"/>
</dbReference>
<dbReference type="GO" id="GO:0004519">
    <property type="term" value="F:endonuclease activity"/>
    <property type="evidence" value="ECO:0007669"/>
    <property type="project" value="UniProtKB-KW"/>
</dbReference>
<keyword evidence="1" id="KW-0540">Nuclease</keyword>
<evidence type="ECO:0000313" key="1">
    <source>
        <dbReference type="EMBL" id="QHA86816.1"/>
    </source>
</evidence>
<name>A0ABX6GKK7_9GAMM</name>
<dbReference type="Proteomes" id="UP000430368">
    <property type="component" value="Chromosome"/>
</dbReference>
<keyword evidence="2" id="KW-1185">Reference proteome</keyword>
<proteinExistence type="predicted"/>
<keyword evidence="1" id="KW-0378">Hydrolase</keyword>